<name>A0A3N2B929_9MICO</name>
<evidence type="ECO:0000256" key="1">
    <source>
        <dbReference type="PROSITE-ProRule" id="PRU00169"/>
    </source>
</evidence>
<evidence type="ECO:0000313" key="3">
    <source>
        <dbReference type="EMBL" id="ROR71783.1"/>
    </source>
</evidence>
<accession>A0A3N2B929</accession>
<dbReference type="OrthoDB" id="3395459at2"/>
<feature type="modified residue" description="4-aspartylphosphate" evidence="1">
    <location>
        <position position="67"/>
    </location>
</feature>
<dbReference type="EMBL" id="RKHK01000001">
    <property type="protein sequence ID" value="ROR71783.1"/>
    <property type="molecule type" value="Genomic_DNA"/>
</dbReference>
<comment type="caution">
    <text evidence="3">The sequence shown here is derived from an EMBL/GenBank/DDBJ whole genome shotgun (WGS) entry which is preliminary data.</text>
</comment>
<dbReference type="Proteomes" id="UP000280668">
    <property type="component" value="Unassembled WGS sequence"/>
</dbReference>
<protein>
    <submittedName>
        <fullName evidence="3">Response regulator receiver domain-containing protein</fullName>
    </submittedName>
</protein>
<sequence>MTSNAAAETAVDLLLYSDDSTTRRHVIDAVGRRPGKGLPTVRWTEAATGVGAMTKIAAGDFALVVLDAEAAKTGGMALARQIKTEIFDAPPVLVLTGRPEDRWLATWSDADAVVPAPYDPMALQEAVAALLREGAEADRVSSVALTTGDHA</sequence>
<dbReference type="PROSITE" id="PS50110">
    <property type="entry name" value="RESPONSE_REGULATORY"/>
    <property type="match status" value="1"/>
</dbReference>
<keyword evidence="1" id="KW-0597">Phosphoprotein</keyword>
<gene>
    <name evidence="3" type="ORF">EDD31_0121</name>
</gene>
<dbReference type="InterPro" id="IPR011006">
    <property type="entry name" value="CheY-like_superfamily"/>
</dbReference>
<dbReference type="RefSeq" id="WP_123302456.1">
    <property type="nucleotide sequence ID" value="NZ_RKHK01000001.1"/>
</dbReference>
<dbReference type="SMART" id="SM00448">
    <property type="entry name" value="REC"/>
    <property type="match status" value="1"/>
</dbReference>
<dbReference type="SUPFAM" id="SSF52172">
    <property type="entry name" value="CheY-like"/>
    <property type="match status" value="1"/>
</dbReference>
<evidence type="ECO:0000259" key="2">
    <source>
        <dbReference type="PROSITE" id="PS50110"/>
    </source>
</evidence>
<dbReference type="GO" id="GO:0000160">
    <property type="term" value="P:phosphorelay signal transduction system"/>
    <property type="evidence" value="ECO:0007669"/>
    <property type="project" value="InterPro"/>
</dbReference>
<keyword evidence="4" id="KW-1185">Reference proteome</keyword>
<feature type="domain" description="Response regulatory" evidence="2">
    <location>
        <begin position="12"/>
        <end position="131"/>
    </location>
</feature>
<dbReference type="Gene3D" id="3.40.50.2300">
    <property type="match status" value="1"/>
</dbReference>
<organism evidence="3 4">
    <name type="scientific">Bogoriella caseilytica</name>
    <dbReference type="NCBI Taxonomy" id="56055"/>
    <lineage>
        <taxon>Bacteria</taxon>
        <taxon>Bacillati</taxon>
        <taxon>Actinomycetota</taxon>
        <taxon>Actinomycetes</taxon>
        <taxon>Micrococcales</taxon>
        <taxon>Bogoriellaceae</taxon>
        <taxon>Bogoriella</taxon>
    </lineage>
</organism>
<evidence type="ECO:0000313" key="4">
    <source>
        <dbReference type="Proteomes" id="UP000280668"/>
    </source>
</evidence>
<proteinExistence type="predicted"/>
<reference evidence="3 4" key="1">
    <citation type="submission" date="2018-11" db="EMBL/GenBank/DDBJ databases">
        <title>Sequencing the genomes of 1000 actinobacteria strains.</title>
        <authorList>
            <person name="Klenk H.-P."/>
        </authorList>
    </citation>
    <scope>NUCLEOTIDE SEQUENCE [LARGE SCALE GENOMIC DNA]</scope>
    <source>
        <strain evidence="3 4">DSM 11294</strain>
    </source>
</reference>
<dbReference type="InterPro" id="IPR001789">
    <property type="entry name" value="Sig_transdc_resp-reg_receiver"/>
</dbReference>
<dbReference type="AlphaFoldDB" id="A0A3N2B929"/>